<comment type="caution">
    <text evidence="3">The sequence shown here is derived from an EMBL/GenBank/DDBJ whole genome shotgun (WGS) entry which is preliminary data.</text>
</comment>
<dbReference type="AlphaFoldDB" id="A0A9Q0L1H8"/>
<gene>
    <name evidence="3" type="ORF">NE237_031133</name>
</gene>
<name>A0A9Q0L1H8_9MAGN</name>
<keyword evidence="2" id="KW-1133">Transmembrane helix</keyword>
<evidence type="ECO:0000313" key="4">
    <source>
        <dbReference type="Proteomes" id="UP001141806"/>
    </source>
</evidence>
<dbReference type="EMBL" id="JAMYWD010000001">
    <property type="protein sequence ID" value="KAJ4980296.1"/>
    <property type="molecule type" value="Genomic_DNA"/>
</dbReference>
<protein>
    <submittedName>
        <fullName evidence="3">Uncharacterized protein</fullName>
    </submittedName>
</protein>
<keyword evidence="2" id="KW-0472">Membrane</keyword>
<evidence type="ECO:0000256" key="1">
    <source>
        <dbReference type="SAM" id="MobiDB-lite"/>
    </source>
</evidence>
<organism evidence="3 4">
    <name type="scientific">Protea cynaroides</name>
    <dbReference type="NCBI Taxonomy" id="273540"/>
    <lineage>
        <taxon>Eukaryota</taxon>
        <taxon>Viridiplantae</taxon>
        <taxon>Streptophyta</taxon>
        <taxon>Embryophyta</taxon>
        <taxon>Tracheophyta</taxon>
        <taxon>Spermatophyta</taxon>
        <taxon>Magnoliopsida</taxon>
        <taxon>Proteales</taxon>
        <taxon>Proteaceae</taxon>
        <taxon>Protea</taxon>
    </lineage>
</organism>
<sequence length="151" mass="16561">MDLIPRSKHPKGGGGGVSTKSSPAVLSPAKGRILVGSPPNVLAGGQTESNSLDRWQEPPAAGNDLDPSLLCFLSFSLVVFVVEKLSFFSFFFLSARWVSLLFLLYFFYFRFSSDIQWISSPIQASQSVDLSLLIESDKPSIQIFFFTVVSS</sequence>
<dbReference type="Proteomes" id="UP001141806">
    <property type="component" value="Unassembled WGS sequence"/>
</dbReference>
<evidence type="ECO:0000313" key="3">
    <source>
        <dbReference type="EMBL" id="KAJ4980296.1"/>
    </source>
</evidence>
<feature type="region of interest" description="Disordered" evidence="1">
    <location>
        <begin position="1"/>
        <end position="24"/>
    </location>
</feature>
<keyword evidence="4" id="KW-1185">Reference proteome</keyword>
<evidence type="ECO:0000256" key="2">
    <source>
        <dbReference type="SAM" id="Phobius"/>
    </source>
</evidence>
<reference evidence="3" key="1">
    <citation type="journal article" date="2023" name="Plant J.">
        <title>The genome of the king protea, Protea cynaroides.</title>
        <authorList>
            <person name="Chang J."/>
            <person name="Duong T.A."/>
            <person name="Schoeman C."/>
            <person name="Ma X."/>
            <person name="Roodt D."/>
            <person name="Barker N."/>
            <person name="Li Z."/>
            <person name="Van de Peer Y."/>
            <person name="Mizrachi E."/>
        </authorList>
    </citation>
    <scope>NUCLEOTIDE SEQUENCE</scope>
    <source>
        <tissue evidence="3">Young leaves</tissue>
    </source>
</reference>
<keyword evidence="2" id="KW-0812">Transmembrane</keyword>
<proteinExistence type="predicted"/>
<accession>A0A9Q0L1H8</accession>
<feature type="transmembrane region" description="Helical" evidence="2">
    <location>
        <begin position="88"/>
        <end position="109"/>
    </location>
</feature>
<feature type="compositionally biased region" description="Basic residues" evidence="1">
    <location>
        <begin position="1"/>
        <end position="11"/>
    </location>
</feature>